<protein>
    <submittedName>
        <fullName evidence="2">Uncharacterized protein</fullName>
    </submittedName>
</protein>
<keyword evidence="3" id="KW-1185">Reference proteome</keyword>
<feature type="region of interest" description="Disordered" evidence="1">
    <location>
        <begin position="69"/>
        <end position="88"/>
    </location>
</feature>
<dbReference type="GeneID" id="26515212"/>
<organism evidence="2 3">
    <name type="scientific">Drosophila ananassae</name>
    <name type="common">Fruit fly</name>
    <dbReference type="NCBI Taxonomy" id="7217"/>
    <lineage>
        <taxon>Eukaryota</taxon>
        <taxon>Metazoa</taxon>
        <taxon>Ecdysozoa</taxon>
        <taxon>Arthropoda</taxon>
        <taxon>Hexapoda</taxon>
        <taxon>Insecta</taxon>
        <taxon>Pterygota</taxon>
        <taxon>Neoptera</taxon>
        <taxon>Endopterygota</taxon>
        <taxon>Diptera</taxon>
        <taxon>Brachycera</taxon>
        <taxon>Muscomorpha</taxon>
        <taxon>Ephydroidea</taxon>
        <taxon>Drosophilidae</taxon>
        <taxon>Drosophila</taxon>
        <taxon>Sophophora</taxon>
    </lineage>
</organism>
<evidence type="ECO:0000313" key="2">
    <source>
        <dbReference type="EMBL" id="KPU79688.1"/>
    </source>
</evidence>
<dbReference type="AlphaFoldDB" id="A0A0P8ZYF4"/>
<sequence>MKNQKNYFPKTGYFQQNSSEEADRTYGLLKANRLGTPLPSAAKNLNTSELTQKLNMEQRRSLLSQILDPMGSESSRSSDLSMPSVPPKSGMSFAMKRKLFDQAEFTITKGVKMSDYAHPLDHVGKFQFLEGSSPYESED</sequence>
<evidence type="ECO:0000313" key="3">
    <source>
        <dbReference type="Proteomes" id="UP000007801"/>
    </source>
</evidence>
<feature type="compositionally biased region" description="Polar residues" evidence="1">
    <location>
        <begin position="72"/>
        <end position="81"/>
    </location>
</feature>
<accession>A0A0P8ZYF4</accession>
<dbReference type="EMBL" id="CH902617">
    <property type="protein sequence ID" value="KPU79688.1"/>
    <property type="molecule type" value="Genomic_DNA"/>
</dbReference>
<evidence type="ECO:0000256" key="1">
    <source>
        <dbReference type="SAM" id="MobiDB-lite"/>
    </source>
</evidence>
<dbReference type="KEGG" id="dan:26515212"/>
<name>A0A0P8ZYF4_DROAN</name>
<dbReference type="OrthoDB" id="8055880at2759"/>
<dbReference type="InParanoid" id="A0A0P8ZYF4"/>
<proteinExistence type="predicted"/>
<gene>
    <name evidence="2" type="primary">Dana\GF27803</name>
    <name evidence="2" type="ORF">GF27803</name>
</gene>
<reference evidence="2 3" key="1">
    <citation type="journal article" date="2007" name="Nature">
        <title>Evolution of genes and genomes on the Drosophila phylogeny.</title>
        <authorList>
            <consortium name="Drosophila 12 Genomes Consortium"/>
            <person name="Clark A.G."/>
            <person name="Eisen M.B."/>
            <person name="Smith D.R."/>
            <person name="Bergman C.M."/>
            <person name="Oliver B."/>
            <person name="Markow T.A."/>
            <person name="Kaufman T.C."/>
            <person name="Kellis M."/>
            <person name="Gelbart W."/>
            <person name="Iyer V.N."/>
            <person name="Pollard D.A."/>
            <person name="Sackton T.B."/>
            <person name="Larracuente A.M."/>
            <person name="Singh N.D."/>
            <person name="Abad J.P."/>
            <person name="Abt D.N."/>
            <person name="Adryan B."/>
            <person name="Aguade M."/>
            <person name="Akashi H."/>
            <person name="Anderson W.W."/>
            <person name="Aquadro C.F."/>
            <person name="Ardell D.H."/>
            <person name="Arguello R."/>
            <person name="Artieri C.G."/>
            <person name="Barbash D.A."/>
            <person name="Barker D."/>
            <person name="Barsanti P."/>
            <person name="Batterham P."/>
            <person name="Batzoglou S."/>
            <person name="Begun D."/>
            <person name="Bhutkar A."/>
            <person name="Blanco E."/>
            <person name="Bosak S.A."/>
            <person name="Bradley R.K."/>
            <person name="Brand A.D."/>
            <person name="Brent M.R."/>
            <person name="Brooks A.N."/>
            <person name="Brown R.H."/>
            <person name="Butlin R.K."/>
            <person name="Caggese C."/>
            <person name="Calvi B.R."/>
            <person name="Bernardo de Carvalho A."/>
            <person name="Caspi A."/>
            <person name="Castrezana S."/>
            <person name="Celniker S.E."/>
            <person name="Chang J.L."/>
            <person name="Chapple C."/>
            <person name="Chatterji S."/>
            <person name="Chinwalla A."/>
            <person name="Civetta A."/>
            <person name="Clifton S.W."/>
            <person name="Comeron J.M."/>
            <person name="Costello J.C."/>
            <person name="Coyne J.A."/>
            <person name="Daub J."/>
            <person name="David R.G."/>
            <person name="Delcher A.L."/>
            <person name="Delehaunty K."/>
            <person name="Do C.B."/>
            <person name="Ebling H."/>
            <person name="Edwards K."/>
            <person name="Eickbush T."/>
            <person name="Evans J.D."/>
            <person name="Filipski A."/>
            <person name="Findeiss S."/>
            <person name="Freyhult E."/>
            <person name="Fulton L."/>
            <person name="Fulton R."/>
            <person name="Garcia A.C."/>
            <person name="Gardiner A."/>
            <person name="Garfield D.A."/>
            <person name="Garvin B.E."/>
            <person name="Gibson G."/>
            <person name="Gilbert D."/>
            <person name="Gnerre S."/>
            <person name="Godfrey J."/>
            <person name="Good R."/>
            <person name="Gotea V."/>
            <person name="Gravely B."/>
            <person name="Greenberg A.J."/>
            <person name="Griffiths-Jones S."/>
            <person name="Gross S."/>
            <person name="Guigo R."/>
            <person name="Gustafson E.A."/>
            <person name="Haerty W."/>
            <person name="Hahn M.W."/>
            <person name="Halligan D.L."/>
            <person name="Halpern A.L."/>
            <person name="Halter G.M."/>
            <person name="Han M.V."/>
            <person name="Heger A."/>
            <person name="Hillier L."/>
            <person name="Hinrichs A.S."/>
            <person name="Holmes I."/>
            <person name="Hoskins R.A."/>
            <person name="Hubisz M.J."/>
            <person name="Hultmark D."/>
            <person name="Huntley M.A."/>
            <person name="Jaffe D.B."/>
            <person name="Jagadeeshan S."/>
            <person name="Jeck W.R."/>
            <person name="Johnson J."/>
            <person name="Jones C.D."/>
            <person name="Jordan W.C."/>
            <person name="Karpen G.H."/>
            <person name="Kataoka E."/>
            <person name="Keightley P.D."/>
            <person name="Kheradpour P."/>
            <person name="Kirkness E.F."/>
            <person name="Koerich L.B."/>
            <person name="Kristiansen K."/>
            <person name="Kudrna D."/>
            <person name="Kulathinal R.J."/>
            <person name="Kumar S."/>
            <person name="Kwok R."/>
            <person name="Lander E."/>
            <person name="Langley C.H."/>
            <person name="Lapoint R."/>
            <person name="Lazzaro B.P."/>
            <person name="Lee S.J."/>
            <person name="Levesque L."/>
            <person name="Li R."/>
            <person name="Lin C.F."/>
            <person name="Lin M.F."/>
            <person name="Lindblad-Toh K."/>
            <person name="Llopart A."/>
            <person name="Long M."/>
            <person name="Low L."/>
            <person name="Lozovsky E."/>
            <person name="Lu J."/>
            <person name="Luo M."/>
            <person name="Machado C.A."/>
            <person name="Makalowski W."/>
            <person name="Marzo M."/>
            <person name="Matsuda M."/>
            <person name="Matzkin L."/>
            <person name="McAllister B."/>
            <person name="McBride C.S."/>
            <person name="McKernan B."/>
            <person name="McKernan K."/>
            <person name="Mendez-Lago M."/>
            <person name="Minx P."/>
            <person name="Mollenhauer M.U."/>
            <person name="Montooth K."/>
            <person name="Mount S.M."/>
            <person name="Mu X."/>
            <person name="Myers E."/>
            <person name="Negre B."/>
            <person name="Newfeld S."/>
            <person name="Nielsen R."/>
            <person name="Noor M.A."/>
            <person name="O'Grady P."/>
            <person name="Pachter L."/>
            <person name="Papaceit M."/>
            <person name="Parisi M.J."/>
            <person name="Parisi M."/>
            <person name="Parts L."/>
            <person name="Pedersen J.S."/>
            <person name="Pesole G."/>
            <person name="Phillippy A.M."/>
            <person name="Ponting C.P."/>
            <person name="Pop M."/>
            <person name="Porcelli D."/>
            <person name="Powell J.R."/>
            <person name="Prohaska S."/>
            <person name="Pruitt K."/>
            <person name="Puig M."/>
            <person name="Quesneville H."/>
            <person name="Ram K.R."/>
            <person name="Rand D."/>
            <person name="Rasmussen M.D."/>
            <person name="Reed L.K."/>
            <person name="Reenan R."/>
            <person name="Reily A."/>
            <person name="Remington K.A."/>
            <person name="Rieger T.T."/>
            <person name="Ritchie M.G."/>
            <person name="Robin C."/>
            <person name="Rogers Y.H."/>
            <person name="Rohde C."/>
            <person name="Rozas J."/>
            <person name="Rubenfield M.J."/>
            <person name="Ruiz A."/>
            <person name="Russo S."/>
            <person name="Salzberg S.L."/>
            <person name="Sanchez-Gracia A."/>
            <person name="Saranga D.J."/>
            <person name="Sato H."/>
            <person name="Schaeffer S.W."/>
            <person name="Schatz M.C."/>
            <person name="Schlenke T."/>
            <person name="Schwartz R."/>
            <person name="Segarra C."/>
            <person name="Singh R.S."/>
            <person name="Sirot L."/>
            <person name="Sirota M."/>
            <person name="Sisneros N.B."/>
            <person name="Smith C.D."/>
            <person name="Smith T.F."/>
            <person name="Spieth J."/>
            <person name="Stage D.E."/>
            <person name="Stark A."/>
            <person name="Stephan W."/>
            <person name="Strausberg R.L."/>
            <person name="Strempel S."/>
            <person name="Sturgill D."/>
            <person name="Sutton G."/>
            <person name="Sutton G.G."/>
            <person name="Tao W."/>
            <person name="Teichmann S."/>
            <person name="Tobari Y.N."/>
            <person name="Tomimura Y."/>
            <person name="Tsolas J.M."/>
            <person name="Valente V.L."/>
            <person name="Venter E."/>
            <person name="Venter J.C."/>
            <person name="Vicario S."/>
            <person name="Vieira F.G."/>
            <person name="Vilella A.J."/>
            <person name="Villasante A."/>
            <person name="Walenz B."/>
            <person name="Wang J."/>
            <person name="Wasserman M."/>
            <person name="Watts T."/>
            <person name="Wilson D."/>
            <person name="Wilson R.K."/>
            <person name="Wing R.A."/>
            <person name="Wolfner M.F."/>
            <person name="Wong A."/>
            <person name="Wong G.K."/>
            <person name="Wu C.I."/>
            <person name="Wu G."/>
            <person name="Yamamoto D."/>
            <person name="Yang H.P."/>
            <person name="Yang S.P."/>
            <person name="Yorke J.A."/>
            <person name="Yoshida K."/>
            <person name="Zdobnov E."/>
            <person name="Zhang P."/>
            <person name="Zhang Y."/>
            <person name="Zimin A.V."/>
            <person name="Baldwin J."/>
            <person name="Abdouelleil A."/>
            <person name="Abdulkadir J."/>
            <person name="Abebe A."/>
            <person name="Abera B."/>
            <person name="Abreu J."/>
            <person name="Acer S.C."/>
            <person name="Aftuck L."/>
            <person name="Alexander A."/>
            <person name="An P."/>
            <person name="Anderson E."/>
            <person name="Anderson S."/>
            <person name="Arachi H."/>
            <person name="Azer M."/>
            <person name="Bachantsang P."/>
            <person name="Barry A."/>
            <person name="Bayul T."/>
            <person name="Berlin A."/>
            <person name="Bessette D."/>
            <person name="Bloom T."/>
            <person name="Blye J."/>
            <person name="Boguslavskiy L."/>
            <person name="Bonnet C."/>
            <person name="Boukhgalter B."/>
            <person name="Bourzgui I."/>
            <person name="Brown A."/>
            <person name="Cahill P."/>
            <person name="Channer S."/>
            <person name="Cheshatsang Y."/>
            <person name="Chuda L."/>
            <person name="Citroen M."/>
            <person name="Collymore A."/>
            <person name="Cooke P."/>
            <person name="Costello M."/>
            <person name="D'Aco K."/>
            <person name="Daza R."/>
            <person name="De Haan G."/>
            <person name="DeGray S."/>
            <person name="DeMaso C."/>
            <person name="Dhargay N."/>
            <person name="Dooley K."/>
            <person name="Dooley E."/>
            <person name="Doricent M."/>
            <person name="Dorje P."/>
            <person name="Dorjee K."/>
            <person name="Dupes A."/>
            <person name="Elong R."/>
            <person name="Falk J."/>
            <person name="Farina A."/>
            <person name="Faro S."/>
            <person name="Ferguson D."/>
            <person name="Fisher S."/>
            <person name="Foley C.D."/>
            <person name="Franke A."/>
            <person name="Friedrich D."/>
            <person name="Gadbois L."/>
            <person name="Gearin G."/>
            <person name="Gearin C.R."/>
            <person name="Giannoukos G."/>
            <person name="Goode T."/>
            <person name="Graham J."/>
            <person name="Grandbois E."/>
            <person name="Grewal S."/>
            <person name="Gyaltsen K."/>
            <person name="Hafez N."/>
            <person name="Hagos B."/>
            <person name="Hall J."/>
            <person name="Henson C."/>
            <person name="Hollinger A."/>
            <person name="Honan T."/>
            <person name="Huard M.D."/>
            <person name="Hughes L."/>
            <person name="Hurhula B."/>
            <person name="Husby M.E."/>
            <person name="Kamat A."/>
            <person name="Kanga B."/>
            <person name="Kashin S."/>
            <person name="Khazanovich D."/>
            <person name="Kisner P."/>
            <person name="Lance K."/>
            <person name="Lara M."/>
            <person name="Lee W."/>
            <person name="Lennon N."/>
            <person name="Letendre F."/>
            <person name="LeVine R."/>
            <person name="Lipovsky A."/>
            <person name="Liu X."/>
            <person name="Liu J."/>
            <person name="Liu S."/>
            <person name="Lokyitsang T."/>
            <person name="Lokyitsang Y."/>
            <person name="Lubonja R."/>
            <person name="Lui A."/>
            <person name="MacDonald P."/>
            <person name="Magnisalis V."/>
            <person name="Maru K."/>
            <person name="Matthews C."/>
            <person name="McCusker W."/>
            <person name="McDonough S."/>
            <person name="Mehta T."/>
            <person name="Meldrim J."/>
            <person name="Meneus L."/>
            <person name="Mihai O."/>
            <person name="Mihalev A."/>
            <person name="Mihova T."/>
            <person name="Mittelman R."/>
            <person name="Mlenga V."/>
            <person name="Montmayeur A."/>
            <person name="Mulrain L."/>
            <person name="Navidi A."/>
            <person name="Naylor J."/>
            <person name="Negash T."/>
            <person name="Nguyen T."/>
            <person name="Nguyen N."/>
            <person name="Nicol R."/>
            <person name="Norbu C."/>
            <person name="Norbu N."/>
            <person name="Novod N."/>
            <person name="O'Neill B."/>
            <person name="Osman S."/>
            <person name="Markiewicz E."/>
            <person name="Oyono O.L."/>
            <person name="Patti C."/>
            <person name="Phunkhang P."/>
            <person name="Pierre F."/>
            <person name="Priest M."/>
            <person name="Raghuraman S."/>
            <person name="Rege F."/>
            <person name="Reyes R."/>
            <person name="Rise C."/>
            <person name="Rogov P."/>
            <person name="Ross K."/>
            <person name="Ryan E."/>
            <person name="Settipalli S."/>
            <person name="Shea T."/>
            <person name="Sherpa N."/>
            <person name="Shi L."/>
            <person name="Shih D."/>
            <person name="Sparrow T."/>
            <person name="Spaulding J."/>
            <person name="Stalker J."/>
            <person name="Stange-Thomann N."/>
            <person name="Stavropoulos S."/>
            <person name="Stone C."/>
            <person name="Strader C."/>
            <person name="Tesfaye S."/>
            <person name="Thomson T."/>
            <person name="Thoulutsang Y."/>
            <person name="Thoulutsang D."/>
            <person name="Topham K."/>
            <person name="Topping I."/>
            <person name="Tsamla T."/>
            <person name="Vassiliev H."/>
            <person name="Vo A."/>
            <person name="Wangchuk T."/>
            <person name="Wangdi T."/>
            <person name="Weiand M."/>
            <person name="Wilkinson J."/>
            <person name="Wilson A."/>
            <person name="Yadav S."/>
            <person name="Young G."/>
            <person name="Yu Q."/>
            <person name="Zembek L."/>
            <person name="Zhong D."/>
            <person name="Zimmer A."/>
            <person name="Zwirko Z."/>
            <person name="Jaffe D.B."/>
            <person name="Alvarez P."/>
            <person name="Brockman W."/>
            <person name="Butler J."/>
            <person name="Chin C."/>
            <person name="Gnerre S."/>
            <person name="Grabherr M."/>
            <person name="Kleber M."/>
            <person name="Mauceli E."/>
            <person name="MacCallum I."/>
        </authorList>
    </citation>
    <scope>NUCLEOTIDE SEQUENCE [LARGE SCALE GENOMIC DNA]</scope>
    <source>
        <strain evidence="3">Tucson 14024-0371.13</strain>
    </source>
</reference>
<dbReference type="Proteomes" id="UP000007801">
    <property type="component" value="Unassembled WGS sequence"/>
</dbReference>